<protein>
    <submittedName>
        <fullName evidence="6">IclR family transcriptional regulator</fullName>
    </submittedName>
</protein>
<sequence>MSESERIPTNLRTLRILEVLGQSDQAMTATQINEHIGLPKQTVHRLCVTLEENGFLTRPGNAKKYQVARRLRDLGSGLLHNSRDHVARHQILKEVAEQVGETVNYAVPGNEGMSYLDRVETDWPFRIQLPIGTSVPFHCTASGKAFLASLAPKKREALVASLNLKKMTEHTLCDSASLLEELQNIRKLGYSTDREEFMNGMIAIAVPVLDPHGRFVAGLAYHGPSQRMSLTEAVERKELLQGAAAKLSDVLFQDDA</sequence>
<dbReference type="Pfam" id="PF09339">
    <property type="entry name" value="HTH_IclR"/>
    <property type="match status" value="1"/>
</dbReference>
<evidence type="ECO:0000256" key="1">
    <source>
        <dbReference type="ARBA" id="ARBA00023015"/>
    </source>
</evidence>
<evidence type="ECO:0000313" key="6">
    <source>
        <dbReference type="EMBL" id="GGE41221.1"/>
    </source>
</evidence>
<gene>
    <name evidence="6" type="ORF">GCM10011517_06070</name>
</gene>
<evidence type="ECO:0000313" key="7">
    <source>
        <dbReference type="Proteomes" id="UP000606730"/>
    </source>
</evidence>
<dbReference type="PANTHER" id="PTHR30136">
    <property type="entry name" value="HELIX-TURN-HELIX TRANSCRIPTIONAL REGULATOR, ICLR FAMILY"/>
    <property type="match status" value="1"/>
</dbReference>
<dbReference type="GO" id="GO:0045892">
    <property type="term" value="P:negative regulation of DNA-templated transcription"/>
    <property type="evidence" value="ECO:0007669"/>
    <property type="project" value="TreeGrafter"/>
</dbReference>
<keyword evidence="3" id="KW-0804">Transcription</keyword>
<proteinExistence type="predicted"/>
<dbReference type="InterPro" id="IPR036388">
    <property type="entry name" value="WH-like_DNA-bd_sf"/>
</dbReference>
<dbReference type="SUPFAM" id="SSF46785">
    <property type="entry name" value="Winged helix' DNA-binding domain"/>
    <property type="match status" value="1"/>
</dbReference>
<keyword evidence="7" id="KW-1185">Reference proteome</keyword>
<name>A0A917ACL6_9RHOB</name>
<feature type="domain" description="HTH iclR-type" evidence="4">
    <location>
        <begin position="7"/>
        <end position="69"/>
    </location>
</feature>
<evidence type="ECO:0000259" key="5">
    <source>
        <dbReference type="PROSITE" id="PS51078"/>
    </source>
</evidence>
<dbReference type="AlphaFoldDB" id="A0A917ACL6"/>
<keyword evidence="1" id="KW-0805">Transcription regulation</keyword>
<dbReference type="Pfam" id="PF01614">
    <property type="entry name" value="IclR_C"/>
    <property type="match status" value="1"/>
</dbReference>
<dbReference type="PROSITE" id="PS51077">
    <property type="entry name" value="HTH_ICLR"/>
    <property type="match status" value="1"/>
</dbReference>
<keyword evidence="2" id="KW-0238">DNA-binding</keyword>
<dbReference type="SUPFAM" id="SSF55781">
    <property type="entry name" value="GAF domain-like"/>
    <property type="match status" value="1"/>
</dbReference>
<dbReference type="GO" id="GO:0003677">
    <property type="term" value="F:DNA binding"/>
    <property type="evidence" value="ECO:0007669"/>
    <property type="project" value="UniProtKB-KW"/>
</dbReference>
<dbReference type="PROSITE" id="PS51078">
    <property type="entry name" value="ICLR_ED"/>
    <property type="match status" value="1"/>
</dbReference>
<organism evidence="6 7">
    <name type="scientific">Actibacterium pelagium</name>
    <dbReference type="NCBI Taxonomy" id="2029103"/>
    <lineage>
        <taxon>Bacteria</taxon>
        <taxon>Pseudomonadati</taxon>
        <taxon>Pseudomonadota</taxon>
        <taxon>Alphaproteobacteria</taxon>
        <taxon>Rhodobacterales</taxon>
        <taxon>Roseobacteraceae</taxon>
        <taxon>Actibacterium</taxon>
    </lineage>
</organism>
<accession>A0A917ACL6</accession>
<dbReference type="Gene3D" id="1.10.10.10">
    <property type="entry name" value="Winged helix-like DNA-binding domain superfamily/Winged helix DNA-binding domain"/>
    <property type="match status" value="1"/>
</dbReference>
<dbReference type="InterPro" id="IPR005471">
    <property type="entry name" value="Tscrpt_reg_IclR_N"/>
</dbReference>
<dbReference type="InterPro" id="IPR036390">
    <property type="entry name" value="WH_DNA-bd_sf"/>
</dbReference>
<dbReference type="GO" id="GO:0003700">
    <property type="term" value="F:DNA-binding transcription factor activity"/>
    <property type="evidence" value="ECO:0007669"/>
    <property type="project" value="TreeGrafter"/>
</dbReference>
<dbReference type="EMBL" id="BMKN01000001">
    <property type="protein sequence ID" value="GGE41221.1"/>
    <property type="molecule type" value="Genomic_DNA"/>
</dbReference>
<feature type="domain" description="IclR-ED" evidence="5">
    <location>
        <begin position="70"/>
        <end position="253"/>
    </location>
</feature>
<evidence type="ECO:0000256" key="2">
    <source>
        <dbReference type="ARBA" id="ARBA00023125"/>
    </source>
</evidence>
<evidence type="ECO:0000256" key="3">
    <source>
        <dbReference type="ARBA" id="ARBA00023163"/>
    </source>
</evidence>
<dbReference type="RefSeq" id="WP_095596491.1">
    <property type="nucleotide sequence ID" value="NZ_BMKN01000001.1"/>
</dbReference>
<dbReference type="OrthoDB" id="6057486at2"/>
<dbReference type="InterPro" id="IPR029016">
    <property type="entry name" value="GAF-like_dom_sf"/>
</dbReference>
<reference evidence="6" key="1">
    <citation type="journal article" date="2014" name="Int. J. Syst. Evol. Microbiol.">
        <title>Complete genome sequence of Corynebacterium casei LMG S-19264T (=DSM 44701T), isolated from a smear-ripened cheese.</title>
        <authorList>
            <consortium name="US DOE Joint Genome Institute (JGI-PGF)"/>
            <person name="Walter F."/>
            <person name="Albersmeier A."/>
            <person name="Kalinowski J."/>
            <person name="Ruckert C."/>
        </authorList>
    </citation>
    <scope>NUCLEOTIDE SEQUENCE</scope>
    <source>
        <strain evidence="6">CGMCC 1.16012</strain>
    </source>
</reference>
<evidence type="ECO:0000259" key="4">
    <source>
        <dbReference type="PROSITE" id="PS51077"/>
    </source>
</evidence>
<comment type="caution">
    <text evidence="6">The sequence shown here is derived from an EMBL/GenBank/DDBJ whole genome shotgun (WGS) entry which is preliminary data.</text>
</comment>
<dbReference type="Proteomes" id="UP000606730">
    <property type="component" value="Unassembled WGS sequence"/>
</dbReference>
<dbReference type="SMART" id="SM00346">
    <property type="entry name" value="HTH_ICLR"/>
    <property type="match status" value="1"/>
</dbReference>
<dbReference type="PANTHER" id="PTHR30136:SF24">
    <property type="entry name" value="HTH-TYPE TRANSCRIPTIONAL REPRESSOR ALLR"/>
    <property type="match status" value="1"/>
</dbReference>
<dbReference type="InterPro" id="IPR014757">
    <property type="entry name" value="Tscrpt_reg_IclR_C"/>
</dbReference>
<reference evidence="6" key="2">
    <citation type="submission" date="2020-09" db="EMBL/GenBank/DDBJ databases">
        <authorList>
            <person name="Sun Q."/>
            <person name="Zhou Y."/>
        </authorList>
    </citation>
    <scope>NUCLEOTIDE SEQUENCE</scope>
    <source>
        <strain evidence="6">CGMCC 1.16012</strain>
    </source>
</reference>
<dbReference type="InterPro" id="IPR050707">
    <property type="entry name" value="HTH_MetabolicPath_Reg"/>
</dbReference>
<dbReference type="Gene3D" id="3.30.450.40">
    <property type="match status" value="1"/>
</dbReference>